<dbReference type="Gene3D" id="3.50.50.60">
    <property type="entry name" value="FAD/NAD(P)-binding domain"/>
    <property type="match status" value="1"/>
</dbReference>
<keyword evidence="2" id="KW-0503">Monooxygenase</keyword>
<organism evidence="5 6">
    <name type="scientific">Streptomyces colonosanans</name>
    <dbReference type="NCBI Taxonomy" id="1428652"/>
    <lineage>
        <taxon>Bacteria</taxon>
        <taxon>Bacillati</taxon>
        <taxon>Actinomycetota</taxon>
        <taxon>Actinomycetes</taxon>
        <taxon>Kitasatosporales</taxon>
        <taxon>Streptomycetaceae</taxon>
        <taxon>Streptomyces</taxon>
    </lineage>
</organism>
<dbReference type="AlphaFoldDB" id="A0A1S2PKK3"/>
<sequence length="724" mass="79360">MVILGSGIAGSTLGAVLARSGAKVLIADASTHPRFAVGESMIPQLVAWLQVLAERYDIPELQALTDATTINEKVSNTFGRKQHFGFMLHRPGQEPDPDEAHQFVIPDALTSASHLFRQDSDAYLLRVAVGHGCDTRQQWRAEKIDFDDDGVTVTGADGHVVRARYLVDASGLRSPLADRLGLREQPARFRHHSRSLFTHMIGVKPFDDVLDVPEKSRPPVPWHNGTMHHLFERGWFWIIPFDKHELSRNPLCSVGVTLDPRLYPKPEGVSAEEEFTQLLSRFPAVERQFEGARKVREWVSTGRLQYSSDQTVGHRWCLMSHAAGFLDPLYSRGMSNTFEIIHALAPRLLAALADDDFDEERFRYVEELEQGLLDYNDMLVNCSFIAFSHFRLWDAVFRIWGSGNTPGTLRINNALRKYRADRDASVFDALEEVPHTGLWWPDNDDFKALLDGTAQACAQYEAKEIDVALAGTRARYSATRTASANSLPSGRRPVMWNALLRCAYPATSQYTRAPRRRADSSSSRTSTAAPSPSTKPSRLRSKGREACSGSSLLGEVALIASKQATVIGEMGASVAPARTTSADPSWTNWAPWATESSPEVQPVDTTRTGPWASAVHATSVASVPGTSAPYRCGYGFDASTTQLSPRSLTLTYCCSSVMVAPTALPIETPMRCGGTRSVAAPLSARASRAATTANCAARSMRWTSSEVSPAAAASKSHSAAILER</sequence>
<dbReference type="PANTHER" id="PTHR43747:SF5">
    <property type="entry name" value="FAD-BINDING DOMAIN-CONTAINING PROTEIN"/>
    <property type="match status" value="1"/>
</dbReference>
<gene>
    <name evidence="5" type="ORF">BIV24_11280</name>
</gene>
<name>A0A1S2PKK3_9ACTN</name>
<keyword evidence="6" id="KW-1185">Reference proteome</keyword>
<dbReference type="InterPro" id="IPR036188">
    <property type="entry name" value="FAD/NAD-bd_sf"/>
</dbReference>
<accession>A0A1S2PKK3</accession>
<dbReference type="Proteomes" id="UP000179935">
    <property type="component" value="Unassembled WGS sequence"/>
</dbReference>
<dbReference type="SUPFAM" id="SSF51905">
    <property type="entry name" value="FAD/NAD(P)-binding domain"/>
    <property type="match status" value="1"/>
</dbReference>
<dbReference type="STRING" id="1428652.BIV24_11280"/>
<dbReference type="EMBL" id="MLYP01000029">
    <property type="protein sequence ID" value="OIJ94132.1"/>
    <property type="molecule type" value="Genomic_DNA"/>
</dbReference>
<evidence type="ECO:0000256" key="1">
    <source>
        <dbReference type="ARBA" id="ARBA00023002"/>
    </source>
</evidence>
<evidence type="ECO:0000256" key="4">
    <source>
        <dbReference type="SAM" id="MobiDB-lite"/>
    </source>
</evidence>
<evidence type="ECO:0000313" key="6">
    <source>
        <dbReference type="Proteomes" id="UP000179935"/>
    </source>
</evidence>
<keyword evidence="1" id="KW-0560">Oxidoreductase</keyword>
<evidence type="ECO:0000313" key="5">
    <source>
        <dbReference type="EMBL" id="OIJ94132.1"/>
    </source>
</evidence>
<evidence type="ECO:0000256" key="3">
    <source>
        <dbReference type="ARBA" id="ARBA00038396"/>
    </source>
</evidence>
<dbReference type="PANTHER" id="PTHR43747">
    <property type="entry name" value="FAD-BINDING PROTEIN"/>
    <property type="match status" value="1"/>
</dbReference>
<comment type="similarity">
    <text evidence="3">Belongs to the flavin-dependent halogenase family. Bacterial tryptophan halogenase subfamily.</text>
</comment>
<comment type="caution">
    <text evidence="5">The sequence shown here is derived from an EMBL/GenBank/DDBJ whole genome shotgun (WGS) entry which is preliminary data.</text>
</comment>
<feature type="compositionally biased region" description="Low complexity" evidence="4">
    <location>
        <begin position="520"/>
        <end position="536"/>
    </location>
</feature>
<protein>
    <recommendedName>
        <fullName evidence="7">FAD-binding domain-containing protein</fullName>
    </recommendedName>
</protein>
<dbReference type="GO" id="GO:0004497">
    <property type="term" value="F:monooxygenase activity"/>
    <property type="evidence" value="ECO:0007669"/>
    <property type="project" value="UniProtKB-KW"/>
</dbReference>
<dbReference type="InterPro" id="IPR006905">
    <property type="entry name" value="Flavin_halogenase"/>
</dbReference>
<evidence type="ECO:0000256" key="2">
    <source>
        <dbReference type="ARBA" id="ARBA00023033"/>
    </source>
</evidence>
<reference evidence="5 6" key="1">
    <citation type="submission" date="2016-10" db="EMBL/GenBank/DDBJ databases">
        <title>Genome sequence of Streptomyces sp. MUSC 93.</title>
        <authorList>
            <person name="Lee L.-H."/>
            <person name="Ser H.-L."/>
            <person name="Law J.W.-F."/>
        </authorList>
    </citation>
    <scope>NUCLEOTIDE SEQUENCE [LARGE SCALE GENOMIC DNA]</scope>
    <source>
        <strain evidence="5 6">MUSC 93</strain>
    </source>
</reference>
<feature type="region of interest" description="Disordered" evidence="4">
    <location>
        <begin position="510"/>
        <end position="545"/>
    </location>
</feature>
<evidence type="ECO:0008006" key="7">
    <source>
        <dbReference type="Google" id="ProtNLM"/>
    </source>
</evidence>
<proteinExistence type="inferred from homology"/>
<dbReference type="InterPro" id="IPR050816">
    <property type="entry name" value="Flavin-dep_Halogenase_NPB"/>
</dbReference>
<dbReference type="Pfam" id="PF04820">
    <property type="entry name" value="Trp_halogenase"/>
    <property type="match status" value="1"/>
</dbReference>